<accession>A0A919BB10</accession>
<comment type="caution">
    <text evidence="2">The sequence shown here is derived from an EMBL/GenBank/DDBJ whole genome shotgun (WGS) entry which is preliminary data.</text>
</comment>
<feature type="transmembrane region" description="Helical" evidence="1">
    <location>
        <begin position="6"/>
        <end position="28"/>
    </location>
</feature>
<reference evidence="2" key="2">
    <citation type="submission" date="2020-09" db="EMBL/GenBank/DDBJ databases">
        <authorList>
            <person name="Sun Q."/>
            <person name="Ohkuma M."/>
        </authorList>
    </citation>
    <scope>NUCLEOTIDE SEQUENCE</scope>
    <source>
        <strain evidence="2">JCM 4122</strain>
    </source>
</reference>
<keyword evidence="1" id="KW-0812">Transmembrane</keyword>
<dbReference type="EMBL" id="BNBE01000001">
    <property type="protein sequence ID" value="GHF78407.1"/>
    <property type="molecule type" value="Genomic_DNA"/>
</dbReference>
<keyword evidence="3" id="KW-1185">Reference proteome</keyword>
<dbReference type="RefSeq" id="WP_190040551.1">
    <property type="nucleotide sequence ID" value="NZ_BNBE01000001.1"/>
</dbReference>
<evidence type="ECO:0000313" key="2">
    <source>
        <dbReference type="EMBL" id="GHF78407.1"/>
    </source>
</evidence>
<feature type="transmembrane region" description="Helical" evidence="1">
    <location>
        <begin position="40"/>
        <end position="60"/>
    </location>
</feature>
<reference evidence="2" key="1">
    <citation type="journal article" date="2014" name="Int. J. Syst. Evol. Microbiol.">
        <title>Complete genome sequence of Corynebacterium casei LMG S-19264T (=DSM 44701T), isolated from a smear-ripened cheese.</title>
        <authorList>
            <consortium name="US DOE Joint Genome Institute (JGI-PGF)"/>
            <person name="Walter F."/>
            <person name="Albersmeier A."/>
            <person name="Kalinowski J."/>
            <person name="Ruckert C."/>
        </authorList>
    </citation>
    <scope>NUCLEOTIDE SEQUENCE</scope>
    <source>
        <strain evidence="2">JCM 4122</strain>
    </source>
</reference>
<dbReference type="Proteomes" id="UP000632849">
    <property type="component" value="Unassembled WGS sequence"/>
</dbReference>
<dbReference type="AlphaFoldDB" id="A0A919BB10"/>
<evidence type="ECO:0000256" key="1">
    <source>
        <dbReference type="SAM" id="Phobius"/>
    </source>
</evidence>
<keyword evidence="1" id="KW-1133">Transmembrane helix</keyword>
<protein>
    <submittedName>
        <fullName evidence="2">Uncharacterized protein</fullName>
    </submittedName>
</protein>
<keyword evidence="1" id="KW-0472">Membrane</keyword>
<organism evidence="2 3">
    <name type="scientific">Streptomyces filamentosus</name>
    <name type="common">Streptomyces roseosporus</name>
    <dbReference type="NCBI Taxonomy" id="67294"/>
    <lineage>
        <taxon>Bacteria</taxon>
        <taxon>Bacillati</taxon>
        <taxon>Actinomycetota</taxon>
        <taxon>Actinomycetes</taxon>
        <taxon>Kitasatosporales</taxon>
        <taxon>Streptomycetaceae</taxon>
        <taxon>Streptomyces</taxon>
    </lineage>
</organism>
<sequence>MSVTQSWVVLIGGAVFLLAPSVAVLAGWRPVFLRGARAPVPLLGALGLCVYGAVLATAIPRLVDAPTAVRTTWAYVGLGLMWTAVGLFILYDILAGANRRGRK</sequence>
<feature type="transmembrane region" description="Helical" evidence="1">
    <location>
        <begin position="72"/>
        <end position="94"/>
    </location>
</feature>
<name>A0A919BB10_STRFL</name>
<gene>
    <name evidence="2" type="ORF">GCM10017667_02220</name>
</gene>
<proteinExistence type="predicted"/>
<evidence type="ECO:0000313" key="3">
    <source>
        <dbReference type="Proteomes" id="UP000632849"/>
    </source>
</evidence>